<dbReference type="EMBL" id="JZEX01000141">
    <property type="protein sequence ID" value="KKB10643.1"/>
    <property type="molecule type" value="Genomic_DNA"/>
</dbReference>
<dbReference type="STRING" id="443610.VE25_16865"/>
<dbReference type="Pfam" id="PF07995">
    <property type="entry name" value="GSDH"/>
    <property type="match status" value="1"/>
</dbReference>
<organism evidence="2 3">
    <name type="scientific">Devosia geojensis</name>
    <dbReference type="NCBI Taxonomy" id="443610"/>
    <lineage>
        <taxon>Bacteria</taxon>
        <taxon>Pseudomonadati</taxon>
        <taxon>Pseudomonadota</taxon>
        <taxon>Alphaproteobacteria</taxon>
        <taxon>Hyphomicrobiales</taxon>
        <taxon>Devosiaceae</taxon>
        <taxon>Devosia</taxon>
    </lineage>
</organism>
<comment type="caution">
    <text evidence="2">The sequence shown here is derived from an EMBL/GenBank/DDBJ whole genome shotgun (WGS) entry which is preliminary data.</text>
</comment>
<dbReference type="InterPro" id="IPR011041">
    <property type="entry name" value="Quinoprot_gluc/sorb_DH_b-prop"/>
</dbReference>
<name>A0A0F5FPA3_9HYPH</name>
<feature type="domain" description="Glucose/Sorbosone dehydrogenase" evidence="1">
    <location>
        <begin position="56"/>
        <end position="389"/>
    </location>
</feature>
<dbReference type="InterPro" id="IPR012938">
    <property type="entry name" value="Glc/Sorbosone_DH"/>
</dbReference>
<dbReference type="SUPFAM" id="SSF50952">
    <property type="entry name" value="Soluble quinoprotein glucose dehydrogenase"/>
    <property type="match status" value="1"/>
</dbReference>
<dbReference type="PANTHER" id="PTHR19328:SF75">
    <property type="entry name" value="ALDOSE SUGAR DEHYDROGENASE YLII"/>
    <property type="match status" value="1"/>
</dbReference>
<dbReference type="AlphaFoldDB" id="A0A0F5FPA3"/>
<evidence type="ECO:0000259" key="1">
    <source>
        <dbReference type="Pfam" id="PF07995"/>
    </source>
</evidence>
<dbReference type="PANTHER" id="PTHR19328">
    <property type="entry name" value="HEDGEHOG-INTERACTING PROTEIN"/>
    <property type="match status" value="1"/>
</dbReference>
<protein>
    <recommendedName>
        <fullName evidence="1">Glucose/Sorbosone dehydrogenase domain-containing protein</fullName>
    </recommendedName>
</protein>
<evidence type="ECO:0000313" key="3">
    <source>
        <dbReference type="Proteomes" id="UP000033632"/>
    </source>
</evidence>
<dbReference type="Proteomes" id="UP000033632">
    <property type="component" value="Unassembled WGS sequence"/>
</dbReference>
<keyword evidence="3" id="KW-1185">Reference proteome</keyword>
<dbReference type="PATRIC" id="fig|443610.3.peg.1668"/>
<dbReference type="OrthoDB" id="9770043at2"/>
<sequence length="411" mass="43080">MVWPVRSRRNGAVRFQGLGIGGCALVVAATLTGGAFAQEMESSAGRLEAQVVAEGLDHPWALEFLPDGRMLVTERSGTMRIIADGEVGEPIEGVPAVVAQGQGGLLDVALAPDFATSGRIYLSYAEPAESAGQNRGTGTAVMAATLALDEAGGAQLADGEVIFRMNHFTPSNRHFGSRIAIGNDGNLFVTLGERGQAERAQDVSDLAGAVVRIGPDGSIPADNPQPEGWAPELWSKGHRNPQGAVVRESDGQLFIVEHGARGGDEVNMPRAGANYGWPIITYGVDYSGLPIGEGTEQEGLEQPLHYWDPSISPSGLTFVSGELFPDWEGDLITGGLSGRTMVRIDMEGDEVVGTEPLFEGQLGRVRDVRIGPDGAIYAVIDSGSAEIFRIAPGGRACQALSESAVPSPPSP</sequence>
<dbReference type="InterPro" id="IPR011042">
    <property type="entry name" value="6-blade_b-propeller_TolB-like"/>
</dbReference>
<gene>
    <name evidence="2" type="ORF">VE25_16865</name>
</gene>
<evidence type="ECO:0000313" key="2">
    <source>
        <dbReference type="EMBL" id="KKB10643.1"/>
    </source>
</evidence>
<proteinExistence type="predicted"/>
<accession>A0A0F5FPA3</accession>
<reference evidence="2 3" key="1">
    <citation type="submission" date="2015-03" db="EMBL/GenBank/DDBJ databases">
        <authorList>
            <person name="Hassan Y.I."/>
            <person name="Lepp D."/>
            <person name="Li X.-Z."/>
            <person name="Zhou T."/>
        </authorList>
    </citation>
    <scope>NUCLEOTIDE SEQUENCE [LARGE SCALE GENOMIC DNA]</scope>
    <source>
        <strain evidence="2 3">BD-c194</strain>
    </source>
</reference>
<dbReference type="Gene3D" id="2.120.10.30">
    <property type="entry name" value="TolB, C-terminal domain"/>
    <property type="match status" value="1"/>
</dbReference>